<feature type="region of interest" description="Disordered" evidence="1">
    <location>
        <begin position="157"/>
        <end position="183"/>
    </location>
</feature>
<dbReference type="Proteomes" id="UP000694845">
    <property type="component" value="Unplaced"/>
</dbReference>
<reference evidence="3" key="1">
    <citation type="submission" date="2025-08" db="UniProtKB">
        <authorList>
            <consortium name="RefSeq"/>
        </authorList>
    </citation>
    <scope>IDENTIFICATION</scope>
</reference>
<feature type="region of interest" description="Disordered" evidence="1">
    <location>
        <begin position="380"/>
        <end position="399"/>
    </location>
</feature>
<feature type="compositionally biased region" description="Basic and acidic residues" evidence="1">
    <location>
        <begin position="1087"/>
        <end position="1096"/>
    </location>
</feature>
<dbReference type="Pfam" id="PF00118">
    <property type="entry name" value="Cpn60_TCP1"/>
    <property type="match status" value="2"/>
</dbReference>
<dbReference type="PANTHER" id="PTHR46883:SF1">
    <property type="entry name" value="BARDET-BIEDL SYNDROME 12 PROTEIN"/>
    <property type="match status" value="1"/>
</dbReference>
<dbReference type="GO" id="GO:0051131">
    <property type="term" value="P:chaperone-mediated protein complex assembly"/>
    <property type="evidence" value="ECO:0007669"/>
    <property type="project" value="InterPro"/>
</dbReference>
<dbReference type="Gene3D" id="1.10.560.10">
    <property type="entry name" value="GroEL-like equatorial domain"/>
    <property type="match status" value="2"/>
</dbReference>
<keyword evidence="2" id="KW-1185">Reference proteome</keyword>
<dbReference type="Gene3D" id="3.30.260.10">
    <property type="entry name" value="TCP-1-like chaperonin intermediate domain"/>
    <property type="match status" value="1"/>
</dbReference>
<dbReference type="GO" id="GO:0005524">
    <property type="term" value="F:ATP binding"/>
    <property type="evidence" value="ECO:0007669"/>
    <property type="project" value="InterPro"/>
</dbReference>
<dbReference type="InterPro" id="IPR002423">
    <property type="entry name" value="Cpn60/GroEL/TCP-1"/>
</dbReference>
<dbReference type="OMA" id="WFFENDS"/>
<dbReference type="PANTHER" id="PTHR46883">
    <property type="entry name" value="BARDET-BIEDL SYNDROME 12 PROTEIN"/>
    <property type="match status" value="1"/>
</dbReference>
<dbReference type="KEGG" id="aplc:110977522"/>
<evidence type="ECO:0000313" key="2">
    <source>
        <dbReference type="Proteomes" id="UP000694845"/>
    </source>
</evidence>
<dbReference type="AlphaFoldDB" id="A0A8B7Y4H5"/>
<evidence type="ECO:0000256" key="1">
    <source>
        <dbReference type="SAM" id="MobiDB-lite"/>
    </source>
</evidence>
<proteinExistence type="predicted"/>
<feature type="compositionally biased region" description="Polar residues" evidence="1">
    <location>
        <begin position="157"/>
        <end position="175"/>
    </location>
</feature>
<gene>
    <name evidence="3" type="primary">LOC110977522</name>
</gene>
<name>A0A8B7Y4H5_ACAPL</name>
<protein>
    <submittedName>
        <fullName evidence="3">Uncharacterized protein LOC110977522 isoform X1</fullName>
    </submittedName>
</protein>
<accession>A0A8B7Y4H5</accession>
<feature type="region of interest" description="Disordered" evidence="1">
    <location>
        <begin position="1074"/>
        <end position="1096"/>
    </location>
</feature>
<dbReference type="InterPro" id="IPR027409">
    <property type="entry name" value="GroEL-like_apical_dom_sf"/>
</dbReference>
<dbReference type="SUPFAM" id="SSF48592">
    <property type="entry name" value="GroEL equatorial domain-like"/>
    <property type="match status" value="1"/>
</dbReference>
<dbReference type="OrthoDB" id="10037098at2759"/>
<dbReference type="InterPro" id="IPR027413">
    <property type="entry name" value="GROEL-like_equatorial_sf"/>
</dbReference>
<dbReference type="GeneID" id="110977522"/>
<evidence type="ECO:0000313" key="3">
    <source>
        <dbReference type="RefSeq" id="XP_022087447.1"/>
    </source>
</evidence>
<sequence>MLLTVNKKSSLFDVLMKRGRGCEGRPLNHGSSAKSFLGPDQRIKCLLENEDEDSSLISSCSELLCKLDVEHPVGRVAVEACLAHHKSHGTGTTTMITLAGLWATEVHALLAQGVPAPAIIQHGDECLEQCLSTLEAIATHNSELSGSETFFGADPHANTSCKRSARTDQLNTGKPHSSHPVKPDLRINSCSALGISTEALDSFPTYISTNHDDPDQQFIQVQFSKQQYDYSENFNSGAKLATAGPPGKLELDVKADDDVSWFFEGTSQSREYSLEYHKADCEDIIEALDRQFTRDKLHSTFLRKASSPSCQISEEVTSKGSNSGQVWGDIGSEFDPSFPVEELDACSTFPLEKVSGKPAQHDSDDDFDLCLPIEEVAFHHGSPAETSTGKPPQADSDDDFDSCFAAEKMTSSWKCSGEKFKNGKLLDEKLDVSFQKSSEILQIPASNQEINSGLSCNGADVKSQAPSTQSKCPSAISEAIQTLVQSKQQKMLSEQLSNVQNISRHFRSVETVIKQHNGHEQSSERGGQSELKYDTFPSQLSAEDATNFNQGSILLATSKKCDLPGSALAKPHQENAPEIRETLGNLVEVRTNETAAMRLLRVQTNSRHFRTVETACAQDVLHETDLTSGQVLNPQIASTEPEDNDEPEKISKFRSDCLEARLSHVASKTDRNTPTSTQDVHEASEQLVPNIVQLGLGLSHGSELEMRLVVQALRALSGNRSEDDSTRMPDLKRINVCTIAGPPVSDSHLQDGLLLPVDHHQRPIIAKTEGRHLKALLINGDAKPSFKHAGYKNKVKMTTVNTWTGRPSTDEKEWLSQIVRLIQELDVELLILKGLADEHLVHHCLSKKILLLQGVSYKTLLALEEACSAPVLTYLTDATLDDTACGITVECWESGWVGRTRVKDPDLKRKMFVRICVDGKILQTVVLCNPVGNLLPASEARFWASTHRLQATVADGCFLPGAGLPEQIAIKQLLQLNANDSVTSVSNHDNLSCWKSTIVSAFVDGFVHYLIQVLKNMGKLEDLSLAKAMIMNAVERDQLEPVLSSSFQSELQLNPCKVVTTGIRLLESKAEQTDCSQLRPDQTDNDPLCKSDSFKDGQKQANESHLKISSNLNSRTDSAAPNGKENYSCRQTTPASFAVYDGFSTKKSAWESAWALLKTVMRIDANIVTGVQELDQSASAIKLGKSVIL</sequence>
<dbReference type="RefSeq" id="XP_022087447.1">
    <property type="nucleotide sequence ID" value="XM_022231755.1"/>
</dbReference>
<dbReference type="InterPro" id="IPR027410">
    <property type="entry name" value="TCP-1-like_intermed_sf"/>
</dbReference>
<dbReference type="Gene3D" id="3.50.7.10">
    <property type="entry name" value="GroEL"/>
    <property type="match status" value="1"/>
</dbReference>
<organism evidence="2 3">
    <name type="scientific">Acanthaster planci</name>
    <name type="common">Crown-of-thorns starfish</name>
    <dbReference type="NCBI Taxonomy" id="133434"/>
    <lineage>
        <taxon>Eukaryota</taxon>
        <taxon>Metazoa</taxon>
        <taxon>Echinodermata</taxon>
        <taxon>Eleutherozoa</taxon>
        <taxon>Asterozoa</taxon>
        <taxon>Asteroidea</taxon>
        <taxon>Valvatacea</taxon>
        <taxon>Valvatida</taxon>
        <taxon>Acanthasteridae</taxon>
        <taxon>Acanthaster</taxon>
    </lineage>
</organism>
<dbReference type="InterPro" id="IPR042984">
    <property type="entry name" value="BBS12"/>
</dbReference>
<dbReference type="SUPFAM" id="SSF52029">
    <property type="entry name" value="GroEL apical domain-like"/>
    <property type="match status" value="1"/>
</dbReference>
<dbReference type="GO" id="GO:0045494">
    <property type="term" value="P:photoreceptor cell maintenance"/>
    <property type="evidence" value="ECO:0007669"/>
    <property type="project" value="TreeGrafter"/>
</dbReference>